<organism evidence="1 2">
    <name type="scientific">Crucibulum laeve</name>
    <dbReference type="NCBI Taxonomy" id="68775"/>
    <lineage>
        <taxon>Eukaryota</taxon>
        <taxon>Fungi</taxon>
        <taxon>Dikarya</taxon>
        <taxon>Basidiomycota</taxon>
        <taxon>Agaricomycotina</taxon>
        <taxon>Agaricomycetes</taxon>
        <taxon>Agaricomycetidae</taxon>
        <taxon>Agaricales</taxon>
        <taxon>Agaricineae</taxon>
        <taxon>Nidulariaceae</taxon>
        <taxon>Crucibulum</taxon>
    </lineage>
</organism>
<dbReference type="InterPro" id="IPR032710">
    <property type="entry name" value="NTF2-like_dom_sf"/>
</dbReference>
<dbReference type="SUPFAM" id="SSF54427">
    <property type="entry name" value="NTF2-like"/>
    <property type="match status" value="1"/>
</dbReference>
<sequence length="155" mass="17324">MSPTRTNLLSVAKTFCDAFSQKKDVPPILALFSTTHQVSALEHGEPSLAPFLGRPFVGTANVQKYFEIIGSLLSYDDVKFSEFVVDTETSRVALKGQGKFTWLSTGESWDETFAYMLDFDDELKVTDYQVWADSGAAYLARVGKLDEVRKVHEIV</sequence>
<keyword evidence="2" id="KW-1185">Reference proteome</keyword>
<dbReference type="AlphaFoldDB" id="A0A5C3MD75"/>
<proteinExistence type="predicted"/>
<name>A0A5C3MD75_9AGAR</name>
<dbReference type="OrthoDB" id="3352776at2759"/>
<protein>
    <recommendedName>
        <fullName evidence="3">SnoaL-like domain-containing protein</fullName>
    </recommendedName>
</protein>
<reference evidence="1 2" key="1">
    <citation type="journal article" date="2019" name="Nat. Ecol. Evol.">
        <title>Megaphylogeny resolves global patterns of mushroom evolution.</title>
        <authorList>
            <person name="Varga T."/>
            <person name="Krizsan K."/>
            <person name="Foldi C."/>
            <person name="Dima B."/>
            <person name="Sanchez-Garcia M."/>
            <person name="Sanchez-Ramirez S."/>
            <person name="Szollosi G.J."/>
            <person name="Szarkandi J.G."/>
            <person name="Papp V."/>
            <person name="Albert L."/>
            <person name="Andreopoulos W."/>
            <person name="Angelini C."/>
            <person name="Antonin V."/>
            <person name="Barry K.W."/>
            <person name="Bougher N.L."/>
            <person name="Buchanan P."/>
            <person name="Buyck B."/>
            <person name="Bense V."/>
            <person name="Catcheside P."/>
            <person name="Chovatia M."/>
            <person name="Cooper J."/>
            <person name="Damon W."/>
            <person name="Desjardin D."/>
            <person name="Finy P."/>
            <person name="Geml J."/>
            <person name="Haridas S."/>
            <person name="Hughes K."/>
            <person name="Justo A."/>
            <person name="Karasinski D."/>
            <person name="Kautmanova I."/>
            <person name="Kiss B."/>
            <person name="Kocsube S."/>
            <person name="Kotiranta H."/>
            <person name="LaButti K.M."/>
            <person name="Lechner B.E."/>
            <person name="Liimatainen K."/>
            <person name="Lipzen A."/>
            <person name="Lukacs Z."/>
            <person name="Mihaltcheva S."/>
            <person name="Morgado L.N."/>
            <person name="Niskanen T."/>
            <person name="Noordeloos M.E."/>
            <person name="Ohm R.A."/>
            <person name="Ortiz-Santana B."/>
            <person name="Ovrebo C."/>
            <person name="Racz N."/>
            <person name="Riley R."/>
            <person name="Savchenko A."/>
            <person name="Shiryaev A."/>
            <person name="Soop K."/>
            <person name="Spirin V."/>
            <person name="Szebenyi C."/>
            <person name="Tomsovsky M."/>
            <person name="Tulloss R.E."/>
            <person name="Uehling J."/>
            <person name="Grigoriev I.V."/>
            <person name="Vagvolgyi C."/>
            <person name="Papp T."/>
            <person name="Martin F.M."/>
            <person name="Miettinen O."/>
            <person name="Hibbett D.S."/>
            <person name="Nagy L.G."/>
        </authorList>
    </citation>
    <scope>NUCLEOTIDE SEQUENCE [LARGE SCALE GENOMIC DNA]</scope>
    <source>
        <strain evidence="1 2">CBS 166.37</strain>
    </source>
</reference>
<evidence type="ECO:0008006" key="3">
    <source>
        <dbReference type="Google" id="ProtNLM"/>
    </source>
</evidence>
<dbReference type="STRING" id="68775.A0A5C3MD75"/>
<accession>A0A5C3MD75</accession>
<dbReference type="EMBL" id="ML213591">
    <property type="protein sequence ID" value="TFK43272.1"/>
    <property type="molecule type" value="Genomic_DNA"/>
</dbReference>
<gene>
    <name evidence="1" type="ORF">BDQ12DRAFT_731313</name>
</gene>
<dbReference type="Proteomes" id="UP000308652">
    <property type="component" value="Unassembled WGS sequence"/>
</dbReference>
<dbReference type="Gene3D" id="3.10.450.50">
    <property type="match status" value="1"/>
</dbReference>
<evidence type="ECO:0000313" key="1">
    <source>
        <dbReference type="EMBL" id="TFK43272.1"/>
    </source>
</evidence>
<evidence type="ECO:0000313" key="2">
    <source>
        <dbReference type="Proteomes" id="UP000308652"/>
    </source>
</evidence>